<evidence type="ECO:0000256" key="1">
    <source>
        <dbReference type="SAM" id="Phobius"/>
    </source>
</evidence>
<keyword evidence="1" id="KW-0472">Membrane</keyword>
<keyword evidence="1" id="KW-1133">Transmembrane helix</keyword>
<proteinExistence type="predicted"/>
<organism evidence="2 3">
    <name type="scientific">Trichococcus shcherbakoviae</name>
    <dbReference type="NCBI Taxonomy" id="2094020"/>
    <lineage>
        <taxon>Bacteria</taxon>
        <taxon>Bacillati</taxon>
        <taxon>Bacillota</taxon>
        <taxon>Bacilli</taxon>
        <taxon>Lactobacillales</taxon>
        <taxon>Carnobacteriaceae</taxon>
        <taxon>Trichococcus</taxon>
    </lineage>
</organism>
<feature type="transmembrane region" description="Helical" evidence="1">
    <location>
        <begin position="40"/>
        <end position="60"/>
    </location>
</feature>
<dbReference type="EMBL" id="UNRR01000001">
    <property type="protein sequence ID" value="SYZ77240.1"/>
    <property type="molecule type" value="Genomic_DNA"/>
</dbReference>
<evidence type="ECO:0000313" key="2">
    <source>
        <dbReference type="EMBL" id="SYZ77240.1"/>
    </source>
</evidence>
<dbReference type="AlphaFoldDB" id="A0A383TA88"/>
<sequence length="214" mass="25001">MRFSELFKEKLFIIEVSYFFYILEFIIFVFGIYLGMTEDIIYIASAIFVVALLYTIKLLLQIKDDLSKELQTQKDKLSSIFINKNQSRFMFSPFISRINTDYLISLNVASGTAIKGPILRLEYPDLISTKNHVKSSTYENVGDNSGHKVMKDYFEFNHYSEENVCVVKIMPIESQMERFYQYQFQVPCDIYKNISLSLVNGSGKHLSDVNFDWI</sequence>
<reference evidence="3" key="1">
    <citation type="submission" date="2018-05" db="EMBL/GenBank/DDBJ databases">
        <authorList>
            <person name="Strepis N."/>
        </authorList>
    </citation>
    <scope>NUCLEOTIDE SEQUENCE [LARGE SCALE GENOMIC DNA]</scope>
</reference>
<accession>A0A383TA88</accession>
<evidence type="ECO:0000313" key="3">
    <source>
        <dbReference type="Proteomes" id="UP000262072"/>
    </source>
</evidence>
<feature type="transmembrane region" description="Helical" evidence="1">
    <location>
        <begin position="12"/>
        <end position="34"/>
    </location>
</feature>
<protein>
    <submittedName>
        <fullName evidence="2">Uncharacterized protein</fullName>
    </submittedName>
</protein>
<dbReference type="RefSeq" id="WP_119092163.1">
    <property type="nucleotide sequence ID" value="NZ_UNRR01000001.1"/>
</dbReference>
<name>A0A383TA88_9LACT</name>
<gene>
    <name evidence="2" type="ORF">TART1_0002</name>
</gene>
<keyword evidence="1" id="KW-0812">Transmembrane</keyword>
<dbReference type="Proteomes" id="UP000262072">
    <property type="component" value="Unassembled WGS sequence"/>
</dbReference>